<evidence type="ECO:0000256" key="4">
    <source>
        <dbReference type="ARBA" id="ARBA00022989"/>
    </source>
</evidence>
<evidence type="ECO:0000256" key="5">
    <source>
        <dbReference type="ARBA" id="ARBA00023065"/>
    </source>
</evidence>
<dbReference type="SUPFAM" id="SSF81324">
    <property type="entry name" value="Voltage-gated potassium channels"/>
    <property type="match status" value="1"/>
</dbReference>
<dbReference type="Gene3D" id="2.60.120.10">
    <property type="entry name" value="Jelly Rolls"/>
    <property type="match status" value="1"/>
</dbReference>
<feature type="transmembrane region" description="Helical" evidence="8">
    <location>
        <begin position="80"/>
        <end position="98"/>
    </location>
</feature>
<dbReference type="OrthoDB" id="447251at2759"/>
<keyword evidence="7" id="KW-0407">Ion channel</keyword>
<keyword evidence="2" id="KW-0813">Transport</keyword>
<feature type="domain" description="Cyclic nucleotide-binding" evidence="9">
    <location>
        <begin position="411"/>
        <end position="487"/>
    </location>
</feature>
<dbReference type="InterPro" id="IPR005821">
    <property type="entry name" value="Ion_trans_dom"/>
</dbReference>
<dbReference type="InterPro" id="IPR003938">
    <property type="entry name" value="K_chnl_volt-dep_EAG/ELK/ERG"/>
</dbReference>
<evidence type="ECO:0000256" key="8">
    <source>
        <dbReference type="SAM" id="Phobius"/>
    </source>
</evidence>
<evidence type="ECO:0000256" key="6">
    <source>
        <dbReference type="ARBA" id="ARBA00023136"/>
    </source>
</evidence>
<keyword evidence="3 8" id="KW-0812">Transmembrane</keyword>
<dbReference type="GO" id="GO:0016020">
    <property type="term" value="C:membrane"/>
    <property type="evidence" value="ECO:0007669"/>
    <property type="project" value="UniProtKB-SubCell"/>
</dbReference>
<comment type="caution">
    <text evidence="10">The sequence shown here is derived from an EMBL/GenBank/DDBJ whole genome shotgun (WGS) entry which is preliminary data.</text>
</comment>
<dbReference type="EMBL" id="MPUH01000333">
    <property type="protein sequence ID" value="OMJ82643.1"/>
    <property type="molecule type" value="Genomic_DNA"/>
</dbReference>
<dbReference type="Pfam" id="PF00520">
    <property type="entry name" value="Ion_trans"/>
    <property type="match status" value="1"/>
</dbReference>
<gene>
    <name evidence="10" type="ORF">SteCoe_16626</name>
</gene>
<keyword evidence="11" id="KW-1185">Reference proteome</keyword>
<dbReference type="InterPro" id="IPR000595">
    <property type="entry name" value="cNMP-bd_dom"/>
</dbReference>
<evidence type="ECO:0000259" key="9">
    <source>
        <dbReference type="PROSITE" id="PS50042"/>
    </source>
</evidence>
<accession>A0A1R2C0U4</accession>
<dbReference type="PANTHER" id="PTHR47823">
    <property type="entry name" value="ION_TRANS DOMAIN-CONTAINING PROTEIN"/>
    <property type="match status" value="1"/>
</dbReference>
<dbReference type="PRINTS" id="PR01463">
    <property type="entry name" value="EAGCHANLFMLY"/>
</dbReference>
<evidence type="ECO:0000256" key="2">
    <source>
        <dbReference type="ARBA" id="ARBA00022448"/>
    </source>
</evidence>
<evidence type="ECO:0000313" key="10">
    <source>
        <dbReference type="EMBL" id="OMJ82643.1"/>
    </source>
</evidence>
<dbReference type="SUPFAM" id="SSF51206">
    <property type="entry name" value="cAMP-binding domain-like"/>
    <property type="match status" value="1"/>
</dbReference>
<comment type="subcellular location">
    <subcellularLocation>
        <location evidence="1">Membrane</location>
        <topology evidence="1">Multi-pass membrane protein</topology>
    </subcellularLocation>
</comment>
<organism evidence="10 11">
    <name type="scientific">Stentor coeruleus</name>
    <dbReference type="NCBI Taxonomy" id="5963"/>
    <lineage>
        <taxon>Eukaryota</taxon>
        <taxon>Sar</taxon>
        <taxon>Alveolata</taxon>
        <taxon>Ciliophora</taxon>
        <taxon>Postciliodesmatophora</taxon>
        <taxon>Heterotrichea</taxon>
        <taxon>Heterotrichida</taxon>
        <taxon>Stentoridae</taxon>
        <taxon>Stentor</taxon>
    </lineage>
</organism>
<dbReference type="FunFam" id="1.10.287.70:FF:000123">
    <property type="entry name" value="Potassium channel KAT3"/>
    <property type="match status" value="1"/>
</dbReference>
<evidence type="ECO:0000256" key="7">
    <source>
        <dbReference type="ARBA" id="ARBA00023303"/>
    </source>
</evidence>
<evidence type="ECO:0000256" key="1">
    <source>
        <dbReference type="ARBA" id="ARBA00004141"/>
    </source>
</evidence>
<name>A0A1R2C0U4_9CILI</name>
<proteinExistence type="predicted"/>
<evidence type="ECO:0000256" key="3">
    <source>
        <dbReference type="ARBA" id="ARBA00022692"/>
    </source>
</evidence>
<dbReference type="Gene3D" id="1.10.287.70">
    <property type="match status" value="1"/>
</dbReference>
<reference evidence="10 11" key="1">
    <citation type="submission" date="2016-11" db="EMBL/GenBank/DDBJ databases">
        <title>The macronuclear genome of Stentor coeruleus: a giant cell with tiny introns.</title>
        <authorList>
            <person name="Slabodnick M."/>
            <person name="Ruby J.G."/>
            <person name="Reiff S.B."/>
            <person name="Swart E.C."/>
            <person name="Gosai S."/>
            <person name="Prabakaran S."/>
            <person name="Witkowska E."/>
            <person name="Larue G.E."/>
            <person name="Fisher S."/>
            <person name="Freeman R.M."/>
            <person name="Gunawardena J."/>
            <person name="Chu W."/>
            <person name="Stover N.A."/>
            <person name="Gregory B.D."/>
            <person name="Nowacki M."/>
            <person name="Derisi J."/>
            <person name="Roy S.W."/>
            <person name="Marshall W.F."/>
            <person name="Sood P."/>
        </authorList>
    </citation>
    <scope>NUCLEOTIDE SEQUENCE [LARGE SCALE GENOMIC DNA]</scope>
    <source>
        <strain evidence="10">WM001</strain>
    </source>
</reference>
<evidence type="ECO:0000313" key="11">
    <source>
        <dbReference type="Proteomes" id="UP000187209"/>
    </source>
</evidence>
<feature type="transmembrane region" description="Helical" evidence="8">
    <location>
        <begin position="235"/>
        <end position="256"/>
    </location>
</feature>
<feature type="transmembrane region" description="Helical" evidence="8">
    <location>
        <begin position="306"/>
        <end position="323"/>
    </location>
</feature>
<dbReference type="InterPro" id="IPR018490">
    <property type="entry name" value="cNMP-bd_dom_sf"/>
</dbReference>
<keyword evidence="5" id="KW-0406">Ion transport</keyword>
<feature type="transmembrane region" description="Helical" evidence="8">
    <location>
        <begin position="276"/>
        <end position="294"/>
    </location>
</feature>
<protein>
    <recommendedName>
        <fullName evidence="9">Cyclic nucleotide-binding domain-containing protein</fullName>
    </recommendedName>
</protein>
<keyword evidence="4 8" id="KW-1133">Transmembrane helix</keyword>
<dbReference type="InterPro" id="IPR014710">
    <property type="entry name" value="RmlC-like_jellyroll"/>
</dbReference>
<sequence length="616" mass="72577">MDDDLDTKRKLIVDTESPRKGSELWSLVRKKIKAYIRIKKAKIQTSTFLTAIDSELFNSETKSLGALFHPKTGFRTHWDALLSFVLIYSCIVSPYALAFNHIHKCNYWCGFDLITDLILILDICINFNTAFYDWNKTLITNYKDIAAHYLKTMFIFDLASALPYEIMDLSDSDSPENLHFINIVLRLFYNKKMYMITRLFRLLKLVSNIKLCGVLKKIQDYLMITHNSMKLVKTLIQILISVHIMACFWVIAAKISEIQSDTWIFRYNLKDNNEENIYLLALYYSITTLATVGYGEIAPKTPAEMILAILWMFTAVYFLSFNISNLNSILSESDFKKNVLMHKMALIEDYTRSQDISRFLRKKMKNEVKEKIYRMKHSAEDQEEIISYLPIDIKYEIALTMHKNVITEFKFFREKEAIFVANIFPKLYSKFMNPEEVVYTQSQNSEEVFFIANGRVNFIYGKENLPFRCISKGQYFGDYEAAYEKRRIFGAISRLHNHLLVMSSDLLNTFRRDFPSAWFDFRQVSDYRHHMNMRALAEMIVITKINKEGKLLKINNQELQEQIKVQLGVLNFKCAQVNYEELRKKNILTLKSEIYEQRETLFRVVNALKKMKNFKK</sequence>
<dbReference type="Proteomes" id="UP000187209">
    <property type="component" value="Unassembled WGS sequence"/>
</dbReference>
<dbReference type="PANTHER" id="PTHR47823:SF9">
    <property type="entry name" value="CHROMOSOME UNDETERMINED SCAFFOLD_10, WHOLE GENOME SHOTGUN SEQUENCE"/>
    <property type="match status" value="1"/>
</dbReference>
<dbReference type="PROSITE" id="PS50042">
    <property type="entry name" value="CNMP_BINDING_3"/>
    <property type="match status" value="1"/>
</dbReference>
<dbReference type="AlphaFoldDB" id="A0A1R2C0U4"/>
<dbReference type="GO" id="GO:0005249">
    <property type="term" value="F:voltage-gated potassium channel activity"/>
    <property type="evidence" value="ECO:0007669"/>
    <property type="project" value="InterPro"/>
</dbReference>
<keyword evidence="6 8" id="KW-0472">Membrane</keyword>